<keyword evidence="5 8" id="KW-0812">Transmembrane</keyword>
<protein>
    <submittedName>
        <fullName evidence="10">ABC transporter permease</fullName>
    </submittedName>
</protein>
<keyword evidence="11" id="KW-1185">Reference proteome</keyword>
<dbReference type="CDD" id="cd06261">
    <property type="entry name" value="TM_PBP2"/>
    <property type="match status" value="1"/>
</dbReference>
<dbReference type="AlphaFoldDB" id="A0A2U9SCQ4"/>
<evidence type="ECO:0000256" key="2">
    <source>
        <dbReference type="ARBA" id="ARBA00022448"/>
    </source>
</evidence>
<dbReference type="PANTHER" id="PTHR43357:SF4">
    <property type="entry name" value="INNER MEMBRANE ABC TRANSPORTER PERMEASE PROTEIN YDCV"/>
    <property type="match status" value="1"/>
</dbReference>
<evidence type="ECO:0000313" key="10">
    <source>
        <dbReference type="EMBL" id="AWU96801.1"/>
    </source>
</evidence>
<gene>
    <name evidence="10" type="ORF">DM194_21175</name>
</gene>
<keyword evidence="7 8" id="KW-0472">Membrane</keyword>
<comment type="similarity">
    <text evidence="8">Belongs to the binding-protein-dependent transport system permease family.</text>
</comment>
<dbReference type="Proteomes" id="UP000249605">
    <property type="component" value="Plasmid unnamed2"/>
</dbReference>
<dbReference type="Gene3D" id="1.10.3720.10">
    <property type="entry name" value="MetI-like"/>
    <property type="match status" value="1"/>
</dbReference>
<evidence type="ECO:0000256" key="4">
    <source>
        <dbReference type="ARBA" id="ARBA00022519"/>
    </source>
</evidence>
<dbReference type="GO" id="GO:0005886">
    <property type="term" value="C:plasma membrane"/>
    <property type="evidence" value="ECO:0007669"/>
    <property type="project" value="UniProtKB-SubCell"/>
</dbReference>
<dbReference type="InterPro" id="IPR000515">
    <property type="entry name" value="MetI-like"/>
</dbReference>
<evidence type="ECO:0000256" key="5">
    <source>
        <dbReference type="ARBA" id="ARBA00022692"/>
    </source>
</evidence>
<evidence type="ECO:0000256" key="1">
    <source>
        <dbReference type="ARBA" id="ARBA00004429"/>
    </source>
</evidence>
<keyword evidence="10" id="KW-0614">Plasmid</keyword>
<dbReference type="InterPro" id="IPR035906">
    <property type="entry name" value="MetI-like_sf"/>
</dbReference>
<feature type="transmembrane region" description="Helical" evidence="8">
    <location>
        <begin position="100"/>
        <end position="124"/>
    </location>
</feature>
<keyword evidence="6 8" id="KW-1133">Transmembrane helix</keyword>
<dbReference type="OrthoDB" id="9815533at2"/>
<evidence type="ECO:0000256" key="7">
    <source>
        <dbReference type="ARBA" id="ARBA00023136"/>
    </source>
</evidence>
<name>A0A2U9SCQ4_9PROT</name>
<dbReference type="SUPFAM" id="SSF161098">
    <property type="entry name" value="MetI-like"/>
    <property type="match status" value="1"/>
</dbReference>
<dbReference type="Pfam" id="PF00528">
    <property type="entry name" value="BPD_transp_1"/>
    <property type="match status" value="1"/>
</dbReference>
<dbReference type="RefSeq" id="WP_111069540.1">
    <property type="nucleotide sequence ID" value="NZ_CP029832.1"/>
</dbReference>
<proteinExistence type="inferred from homology"/>
<feature type="transmembrane region" description="Helical" evidence="8">
    <location>
        <begin position="231"/>
        <end position="250"/>
    </location>
</feature>
<reference evidence="10 11" key="1">
    <citation type="submission" date="2018-06" db="EMBL/GenBank/DDBJ databases">
        <title>Complete genome sequencing of Azospirillum sp. M2T2B2.</title>
        <authorList>
            <person name="Heo J."/>
            <person name="Kim S.-J."/>
            <person name="Kwon S.-W."/>
            <person name="Anandham R."/>
        </authorList>
    </citation>
    <scope>NUCLEOTIDE SEQUENCE [LARGE SCALE GENOMIC DNA]</scope>
    <source>
        <strain evidence="10 11">M2T2B2</strain>
        <plasmid evidence="10 11">unnamed2</plasmid>
    </source>
</reference>
<dbReference type="PROSITE" id="PS50928">
    <property type="entry name" value="ABC_TM1"/>
    <property type="match status" value="1"/>
</dbReference>
<evidence type="ECO:0000313" key="11">
    <source>
        <dbReference type="Proteomes" id="UP000249605"/>
    </source>
</evidence>
<keyword evidence="4" id="KW-0997">Cell inner membrane</keyword>
<dbReference type="EMBL" id="CP029832">
    <property type="protein sequence ID" value="AWU96801.1"/>
    <property type="molecule type" value="Genomic_DNA"/>
</dbReference>
<feature type="domain" description="ABC transmembrane type-1" evidence="9">
    <location>
        <begin position="62"/>
        <end position="250"/>
    </location>
</feature>
<feature type="transmembrane region" description="Helical" evidence="8">
    <location>
        <begin position="7"/>
        <end position="31"/>
    </location>
</feature>
<evidence type="ECO:0000259" key="9">
    <source>
        <dbReference type="PROSITE" id="PS50928"/>
    </source>
</evidence>
<feature type="transmembrane region" description="Helical" evidence="8">
    <location>
        <begin position="130"/>
        <end position="150"/>
    </location>
</feature>
<evidence type="ECO:0000256" key="8">
    <source>
        <dbReference type="RuleBase" id="RU363032"/>
    </source>
</evidence>
<keyword evidence="3" id="KW-1003">Cell membrane</keyword>
<dbReference type="PANTHER" id="PTHR43357">
    <property type="entry name" value="INNER MEMBRANE ABC TRANSPORTER PERMEASE PROTEIN YDCV"/>
    <property type="match status" value="1"/>
</dbReference>
<dbReference type="GO" id="GO:0055085">
    <property type="term" value="P:transmembrane transport"/>
    <property type="evidence" value="ECO:0007669"/>
    <property type="project" value="InterPro"/>
</dbReference>
<accession>A0A2U9SCQ4</accession>
<evidence type="ECO:0000256" key="6">
    <source>
        <dbReference type="ARBA" id="ARBA00022989"/>
    </source>
</evidence>
<evidence type="ECO:0000256" key="3">
    <source>
        <dbReference type="ARBA" id="ARBA00022475"/>
    </source>
</evidence>
<comment type="subcellular location">
    <subcellularLocation>
        <location evidence="1">Cell inner membrane</location>
        <topology evidence="1">Multi-pass membrane protein</topology>
    </subcellularLocation>
    <subcellularLocation>
        <location evidence="8">Cell membrane</location>
        <topology evidence="8">Multi-pass membrane protein</topology>
    </subcellularLocation>
</comment>
<geneLocation type="plasmid" evidence="10 11">
    <name>unnamed2</name>
</geneLocation>
<sequence length="266" mass="28790">MNRNGPIALIFHFLFLGFLLAPILIVCAVAFTSQGYLSLPTDGLSLRWFRAIGDNPEFIRAFKDSLLLGVVSSTLAILIAVPASLAIARYQFFGREAIQALFMSPLMVPHIVLGIAFLRFFTLIGLGGTFTGLVLSHVIIILPFALRLILAASTGMDRAVENAASSLGASSWTCFRRVTLPLILPGVASGWVLAFINSFDEVTMTVFIASPETTTLPVRLFLYIQDNIDPLVAAVSAALIFVTVAAMLVLDRVYGLERLLVGKGRD</sequence>
<feature type="transmembrane region" description="Helical" evidence="8">
    <location>
        <begin position="178"/>
        <end position="196"/>
    </location>
</feature>
<dbReference type="KEGG" id="azm:DM194_21175"/>
<feature type="transmembrane region" description="Helical" evidence="8">
    <location>
        <begin position="66"/>
        <end position="88"/>
    </location>
</feature>
<organism evidence="10 11">
    <name type="scientific">Azospirillum ramasamyi</name>
    <dbReference type="NCBI Taxonomy" id="682998"/>
    <lineage>
        <taxon>Bacteria</taxon>
        <taxon>Pseudomonadati</taxon>
        <taxon>Pseudomonadota</taxon>
        <taxon>Alphaproteobacteria</taxon>
        <taxon>Rhodospirillales</taxon>
        <taxon>Azospirillaceae</taxon>
        <taxon>Azospirillum</taxon>
    </lineage>
</organism>
<keyword evidence="2 8" id="KW-0813">Transport</keyword>